<sequence length="1307" mass="143874">MECHVVEPILSAAELGARISLVVQIEWQDPTGMVLGETVHLKQKVWIQHEPLQMDTFRYTYMDVLVIKAGHIPTVQMDGMSFRFAHRAMTPESLMQVVETCTGLGALGKGAMDAGFSVKVQNEVRSEICDFLELQQGPVIVRGDIGNIETVATIMKHAPSAGILTAGVSCQPFSRMGDRRGEADARSNCLPKVLGAAYLMQTPIIVLECVAEVKKFPAFEECIKTFCSASGFHYEHILLELGDVWLGTLQKYAIRLDQQAPTAVHAWGSHFYGCRCGCRTSGLALERFQRDGLHVLLIPTGGYTKHMRMELPHMRYPSAAECALLNGLSPNMQWGQDARLGLCLVGQLASPLQSAWVLTHVRQHLAQRGLVPPSTSGPLDVLSQQRTRLIEEAEQGGFFQFERAADILTSSIAVGPDPDSREVHTAPSQTRFLGHFRGVVNGVEYMIPIPFKAGCQIWHWIQAELAFYPVETKFCCTRENGDLATLNEPLSEATKLRLEISDGDGGGRTDLFERDDVTHAPPCISVPQDVKEIRSNGPPLDTKLSELEAGGAPWGDDEIAWHLAQLAKEADSFVAWVDPLVTASAIVHGTSLFLVDDGPFFRVEGWLLCVPFVSGHWLPLVGFVDDDHVHFSVWDTTNTHFPVIERLLGPLTRLVGATDYSITQYLTIATSPQSCGPDAIAHIHFALLRCMAPTPKALAHVSSLRHQAFVQQLRLDGTCQDAVLKGAGTQQIPVMEQIQNILIERGVGESEALHRASTAMDRIGLSKLQQALKSPFPWSQLKVLGNQCNPPMRWILAHELEEQIQLKAASGKEVGNRAKPKKQKTSVQKVKLPPKVSIRPDQIFVADNTFVGVNMDGSTESLKVISINTLGAEAMGVALCMPDQCRPYLSLQKPLSKKALGLIVVGEPRPELSAPRITEVRFPAKRLGGMEPLLVNAVLVQIGDRPVQKYKPDHCMNLDILQTCVMRFALYRDEHPDEWKVVTDRPIRHLQDSFPPLQMCLQESCGCGKWHSNVEQIFSVLTRIPKKLMEAAIRASGTHGIYVEPRAEDVREASPEFQVIWLPKHKKEEATLLSKQIVEVLGLARSGDRVGLRVQTLQAEKVSKIIRPEEVYVSALGRTIPYGTQRQALAKALKEFGWNAKPVQVVQSGFSVQGLHWSVQATEDPPSTVLHFRASEAIITSVSHDPAHVRQGFKSSSATSSSVVVKHVKTEVLAQIPAAASTAPAADVDMTGANTEARIVALEKKMADLASAQDQLQASTAKQAAATIRQLTTLNSKVDEQKGELKAMFDQQMNQIEQLLSKRARTD</sequence>
<dbReference type="Gene3D" id="3.40.50.150">
    <property type="entry name" value="Vaccinia Virus protein VP39"/>
    <property type="match status" value="1"/>
</dbReference>
<dbReference type="Proteomes" id="UP001642464">
    <property type="component" value="Unassembled WGS sequence"/>
</dbReference>
<keyword evidence="2" id="KW-0808">Transferase</keyword>
<dbReference type="SUPFAM" id="SSF53335">
    <property type="entry name" value="S-adenosyl-L-methionine-dependent methyltransferases"/>
    <property type="match status" value="1"/>
</dbReference>
<keyword evidence="6" id="KW-1185">Reference proteome</keyword>
<feature type="region of interest" description="Disordered" evidence="3">
    <location>
        <begin position="812"/>
        <end position="831"/>
    </location>
</feature>
<keyword evidence="1" id="KW-0489">Methyltransferase</keyword>
<evidence type="ECO:0000313" key="4">
    <source>
        <dbReference type="EMBL" id="CAK9022767.1"/>
    </source>
</evidence>
<name>A0ABP0K7J3_9DINO</name>
<evidence type="ECO:0000256" key="3">
    <source>
        <dbReference type="SAM" id="MobiDB-lite"/>
    </source>
</evidence>
<evidence type="ECO:0000256" key="2">
    <source>
        <dbReference type="ARBA" id="ARBA00022679"/>
    </source>
</evidence>
<dbReference type="InterPro" id="IPR001525">
    <property type="entry name" value="C5_MeTfrase"/>
</dbReference>
<comment type="caution">
    <text evidence="4">The sequence shown here is derived from an EMBL/GenBank/DDBJ whole genome shotgun (WGS) entry which is preliminary data.</text>
</comment>
<accession>A0ABP0K7J3</accession>
<evidence type="ECO:0000313" key="6">
    <source>
        <dbReference type="Proteomes" id="UP001642464"/>
    </source>
</evidence>
<evidence type="ECO:0000313" key="5">
    <source>
        <dbReference type="EMBL" id="CAK9022829.1"/>
    </source>
</evidence>
<evidence type="ECO:0000256" key="1">
    <source>
        <dbReference type="ARBA" id="ARBA00022603"/>
    </source>
</evidence>
<dbReference type="Pfam" id="PF00145">
    <property type="entry name" value="DNA_methylase"/>
    <property type="match status" value="1"/>
</dbReference>
<organism evidence="4 6">
    <name type="scientific">Durusdinium trenchii</name>
    <dbReference type="NCBI Taxonomy" id="1381693"/>
    <lineage>
        <taxon>Eukaryota</taxon>
        <taxon>Sar</taxon>
        <taxon>Alveolata</taxon>
        <taxon>Dinophyceae</taxon>
        <taxon>Suessiales</taxon>
        <taxon>Symbiodiniaceae</taxon>
        <taxon>Durusdinium</taxon>
    </lineage>
</organism>
<dbReference type="EMBL" id="CAXAMM010010247">
    <property type="protein sequence ID" value="CAK9022829.1"/>
    <property type="molecule type" value="Genomic_DNA"/>
</dbReference>
<proteinExistence type="predicted"/>
<gene>
    <name evidence="4" type="ORF">SCF082_LOCUS15938</name>
    <name evidence="5" type="ORF">SCF082_LOCUS15949</name>
</gene>
<protein>
    <submittedName>
        <fullName evidence="4">RNase H domain-containing protein</fullName>
    </submittedName>
</protein>
<dbReference type="InterPro" id="IPR029063">
    <property type="entry name" value="SAM-dependent_MTases_sf"/>
</dbReference>
<reference evidence="4 6" key="1">
    <citation type="submission" date="2024-02" db="EMBL/GenBank/DDBJ databases">
        <authorList>
            <person name="Chen Y."/>
            <person name="Shah S."/>
            <person name="Dougan E. K."/>
            <person name="Thang M."/>
            <person name="Chan C."/>
        </authorList>
    </citation>
    <scope>NUCLEOTIDE SEQUENCE [LARGE SCALE GENOMIC DNA]</scope>
</reference>
<dbReference type="EMBL" id="CAXAMM010010236">
    <property type="protein sequence ID" value="CAK9022767.1"/>
    <property type="molecule type" value="Genomic_DNA"/>
</dbReference>